<name>A0A5C6M0K4_9PLAN</name>
<dbReference type="Proteomes" id="UP000321083">
    <property type="component" value="Unassembled WGS sequence"/>
</dbReference>
<reference evidence="1 2" key="1">
    <citation type="submission" date="2019-08" db="EMBL/GenBank/DDBJ databases">
        <title>100 year-old enigma solved: identification of Planctomyces bekefii, the type genus and species of the phylum Planctomycetes.</title>
        <authorList>
            <person name="Svetlana D.N."/>
            <person name="Overmann J."/>
        </authorList>
    </citation>
    <scope>NUCLEOTIDE SEQUENCE [LARGE SCALE GENOMIC DNA]</scope>
    <source>
        <strain evidence="1">Phe10_nw2017</strain>
    </source>
</reference>
<accession>A0A5C6M0K4</accession>
<gene>
    <name evidence="1" type="ORF">E3A20_26130</name>
</gene>
<sequence length="104" mass="11850">MRSFLSSMVPWDLIHNQRVKDTEQDRISNEEFQWNEEMANEHNTNEIGRQSSFLTGMVPAQSSSYNAHQDATYGQDTQRQIDRIKDVSGQLGMSPWELNGGSAS</sequence>
<keyword evidence="2" id="KW-1185">Reference proteome</keyword>
<dbReference type="AlphaFoldDB" id="A0A5C6M0K4"/>
<feature type="non-terminal residue" evidence="1">
    <location>
        <position position="104"/>
    </location>
</feature>
<evidence type="ECO:0000313" key="2">
    <source>
        <dbReference type="Proteomes" id="UP000321083"/>
    </source>
</evidence>
<reference evidence="1 2" key="2">
    <citation type="submission" date="2019-08" db="EMBL/GenBank/DDBJ databases">
        <authorList>
            <person name="Henke P."/>
        </authorList>
    </citation>
    <scope>NUCLEOTIDE SEQUENCE [LARGE SCALE GENOMIC DNA]</scope>
    <source>
        <strain evidence="1">Phe10_nw2017</strain>
    </source>
</reference>
<dbReference type="EMBL" id="SRHE01000760">
    <property type="protein sequence ID" value="TWW08256.1"/>
    <property type="molecule type" value="Genomic_DNA"/>
</dbReference>
<comment type="caution">
    <text evidence="1">The sequence shown here is derived from an EMBL/GenBank/DDBJ whole genome shotgun (WGS) entry which is preliminary data.</text>
</comment>
<evidence type="ECO:0000313" key="1">
    <source>
        <dbReference type="EMBL" id="TWW08256.1"/>
    </source>
</evidence>
<organism evidence="1 2">
    <name type="scientific">Planctomyces bekefii</name>
    <dbReference type="NCBI Taxonomy" id="1653850"/>
    <lineage>
        <taxon>Bacteria</taxon>
        <taxon>Pseudomonadati</taxon>
        <taxon>Planctomycetota</taxon>
        <taxon>Planctomycetia</taxon>
        <taxon>Planctomycetales</taxon>
        <taxon>Planctomycetaceae</taxon>
        <taxon>Planctomyces</taxon>
    </lineage>
</organism>
<protein>
    <submittedName>
        <fullName evidence="1">Uncharacterized protein</fullName>
    </submittedName>
</protein>
<proteinExistence type="predicted"/>